<evidence type="ECO:0000256" key="1">
    <source>
        <dbReference type="SAM" id="MobiDB-lite"/>
    </source>
</evidence>
<reference evidence="2" key="1">
    <citation type="submission" date="2025-08" db="UniProtKB">
        <authorList>
            <consortium name="Ensembl"/>
        </authorList>
    </citation>
    <scope>IDENTIFICATION</scope>
</reference>
<dbReference type="Proteomes" id="UP000694726">
    <property type="component" value="Unplaced"/>
</dbReference>
<feature type="region of interest" description="Disordered" evidence="1">
    <location>
        <begin position="1"/>
        <end position="25"/>
    </location>
</feature>
<feature type="compositionally biased region" description="Polar residues" evidence="1">
    <location>
        <begin position="1"/>
        <end position="19"/>
    </location>
</feature>
<evidence type="ECO:0000313" key="2">
    <source>
        <dbReference type="Ensembl" id="ENSSSCP00015036131.1"/>
    </source>
</evidence>
<sequence length="105" mass="11986">MSTLTTFIQQSIGSPSHGNHTNKRNKSIQIGIEEVKLSLNADDMILYIENPKDATQKLLKLINEFSKVAGNQIKIQKLVAFLYTDKEISEKEYKNTYPLKSHPQH</sequence>
<dbReference type="Ensembl" id="ENSSSCT00015088612.1">
    <property type="protein sequence ID" value="ENSSSCP00015036131.1"/>
    <property type="gene ID" value="ENSSSCG00015066202.1"/>
</dbReference>
<dbReference type="AlphaFoldDB" id="A0A8D0PNP3"/>
<name>A0A8D0PNP3_PIG</name>
<proteinExistence type="predicted"/>
<organism evidence="2 3">
    <name type="scientific">Sus scrofa</name>
    <name type="common">Pig</name>
    <dbReference type="NCBI Taxonomy" id="9823"/>
    <lineage>
        <taxon>Eukaryota</taxon>
        <taxon>Metazoa</taxon>
        <taxon>Chordata</taxon>
        <taxon>Craniata</taxon>
        <taxon>Vertebrata</taxon>
        <taxon>Euteleostomi</taxon>
        <taxon>Mammalia</taxon>
        <taxon>Eutheria</taxon>
        <taxon>Laurasiatheria</taxon>
        <taxon>Artiodactyla</taxon>
        <taxon>Suina</taxon>
        <taxon>Suidae</taxon>
        <taxon>Sus</taxon>
    </lineage>
</organism>
<accession>A0A8D0PNP3</accession>
<evidence type="ECO:0008006" key="4">
    <source>
        <dbReference type="Google" id="ProtNLM"/>
    </source>
</evidence>
<protein>
    <recommendedName>
        <fullName evidence="4">Reverse transcriptase domain-containing protein</fullName>
    </recommendedName>
</protein>
<evidence type="ECO:0000313" key="3">
    <source>
        <dbReference type="Proteomes" id="UP000694726"/>
    </source>
</evidence>